<feature type="region of interest" description="Disordered" evidence="2">
    <location>
        <begin position="426"/>
        <end position="456"/>
    </location>
</feature>
<feature type="region of interest" description="Disordered" evidence="2">
    <location>
        <begin position="377"/>
        <end position="406"/>
    </location>
</feature>
<dbReference type="AlphaFoldDB" id="A0AAD8R6N5"/>
<proteinExistence type="predicted"/>
<feature type="compositionally biased region" description="Low complexity" evidence="2">
    <location>
        <begin position="44"/>
        <end position="56"/>
    </location>
</feature>
<dbReference type="PANTHER" id="PTHR33026">
    <property type="entry name" value="OS06G0360600 PROTEIN"/>
    <property type="match status" value="1"/>
</dbReference>
<keyword evidence="5" id="KW-1185">Reference proteome</keyword>
<feature type="compositionally biased region" description="Low complexity" evidence="2">
    <location>
        <begin position="1073"/>
        <end position="1082"/>
    </location>
</feature>
<accession>A0AAD8R6N5</accession>
<gene>
    <name evidence="4" type="ORF">QYE76_019255</name>
</gene>
<feature type="region of interest" description="Disordered" evidence="2">
    <location>
        <begin position="676"/>
        <end position="699"/>
    </location>
</feature>
<evidence type="ECO:0000313" key="5">
    <source>
        <dbReference type="Proteomes" id="UP001231189"/>
    </source>
</evidence>
<dbReference type="InterPro" id="IPR007321">
    <property type="entry name" value="Transposase_28"/>
</dbReference>
<feature type="region of interest" description="Disordered" evidence="2">
    <location>
        <begin position="1024"/>
        <end position="1082"/>
    </location>
</feature>
<feature type="compositionally biased region" description="Basic and acidic residues" evidence="2">
    <location>
        <begin position="18"/>
        <end position="29"/>
    </location>
</feature>
<dbReference type="PANTHER" id="PTHR33026:SF7">
    <property type="entry name" value="OS03G0100275 PROTEIN"/>
    <property type="match status" value="1"/>
</dbReference>
<evidence type="ECO:0000259" key="3">
    <source>
        <dbReference type="Pfam" id="PF04195"/>
    </source>
</evidence>
<feature type="coiled-coil region" evidence="1">
    <location>
        <begin position="758"/>
        <end position="857"/>
    </location>
</feature>
<feature type="compositionally biased region" description="Low complexity" evidence="2">
    <location>
        <begin position="593"/>
        <end position="625"/>
    </location>
</feature>
<evidence type="ECO:0000256" key="1">
    <source>
        <dbReference type="SAM" id="Coils"/>
    </source>
</evidence>
<organism evidence="4 5">
    <name type="scientific">Lolium multiflorum</name>
    <name type="common">Italian ryegrass</name>
    <name type="synonym">Lolium perenne subsp. multiflorum</name>
    <dbReference type="NCBI Taxonomy" id="4521"/>
    <lineage>
        <taxon>Eukaryota</taxon>
        <taxon>Viridiplantae</taxon>
        <taxon>Streptophyta</taxon>
        <taxon>Embryophyta</taxon>
        <taxon>Tracheophyta</taxon>
        <taxon>Spermatophyta</taxon>
        <taxon>Magnoliopsida</taxon>
        <taxon>Liliopsida</taxon>
        <taxon>Poales</taxon>
        <taxon>Poaceae</taxon>
        <taxon>BOP clade</taxon>
        <taxon>Pooideae</taxon>
        <taxon>Poodae</taxon>
        <taxon>Poeae</taxon>
        <taxon>Poeae Chloroplast Group 2 (Poeae type)</taxon>
        <taxon>Loliodinae</taxon>
        <taxon>Loliinae</taxon>
        <taxon>Lolium</taxon>
    </lineage>
</organism>
<feature type="region of interest" description="Disordered" evidence="2">
    <location>
        <begin position="1"/>
        <end position="60"/>
    </location>
</feature>
<evidence type="ECO:0000313" key="4">
    <source>
        <dbReference type="EMBL" id="KAK1613738.1"/>
    </source>
</evidence>
<sequence>MSSEAYLSDFAGSSHRSRASDRLEAEIDRMNASSSAPEAGTGRGQEASSSSQASGAITRGAWKGSDLKQPEIDWLYRSRRIPEQVSCRIPRGEVEPAPEPEEYVVFSAHFERGFGLPASDFFREFLDFYKLQPHHLPGNAIFYLSCFVSFMEAYIGLRPTKESFARFFGLRINSVQGKNIPNPKPPVQCGSCIISARQGSPFFKFSGLESCRAWQETFFYVNNKGAADFINPPAYLPGTPSKANWKFNPGTNHIETNRIVRFLEKLKNDTDICSDDIIRAFISRRVLPLQRRSHKMSQMCGRHDPTKITSCRLSKEDVVLKARQICQTDMPMDWEWGFLPLCSLNPLTAEACERFPRIAAEELQGPIRKRALDVEDPDPYVVGNKHKMGRTHTSRPDLPSASANPQVVEHATPLEAEVGQEFLEKLSSRGQKKKAPAPEAGTSDAPPVKRSLKEVIGGKQVTAKRYRKREMLIASGLKISKSATGMRPEGSRMPQGLTSSSTKSDHPAEEDLVSPPEAQDTGASNIGASTEDAGRAEPQAPPVPKKKKKKTSASSPSRSVLDSSAPASSSPAKDAPDAPAPTNDAPTPPPAAPTVKPTSPEGAKPSAQDPAAAVTAASSPSSGSRSLVLHAGRAALVAEEAVSAQLGRITELTRGGADLGHLADYAEKWNQADLSPATRGLGKDKLPVIDPAGPRSTGQHFGRLRRAVKEFDTAWHDANNNVMSTLDTRKHLFEELLWEHRELSEAHNKCQAVPEATVEALTAQLATLKAEKEQLAVEHRKALDAQEKISVELKDNLMQAELRHAQELKEAQAAAEAKLNESLNEFTHSSAVLRAELEEEIRARKEAQDRIATLTTDQGEYYRLVIQTDTLALQLFPDSQPFAQKRVTERRIEQSLSNPDAPWDPYDHLVALAARISHMRAVDRHLGELPERAIQIFKVLWPGEAVPATLTLLSDRLRDAGRRFRKWKCSAARAGADAALRTACSWYEDLDLDAFHSLRGDAPTDKDPVLTAKRQDRAYRIAEFAPTHTFIPPPPGVRDEISDDEEDVEDEEDEETAEGEAPPEQGDVPPEAPEAGAQPPVV</sequence>
<feature type="region of interest" description="Disordered" evidence="2">
    <location>
        <begin position="482"/>
        <end position="625"/>
    </location>
</feature>
<dbReference type="Proteomes" id="UP001231189">
    <property type="component" value="Unassembled WGS sequence"/>
</dbReference>
<reference evidence="4" key="1">
    <citation type="submission" date="2023-07" db="EMBL/GenBank/DDBJ databases">
        <title>A chromosome-level genome assembly of Lolium multiflorum.</title>
        <authorList>
            <person name="Chen Y."/>
            <person name="Copetti D."/>
            <person name="Kolliker R."/>
            <person name="Studer B."/>
        </authorList>
    </citation>
    <scope>NUCLEOTIDE SEQUENCE</scope>
    <source>
        <strain evidence="4">02402/16</strain>
        <tissue evidence="4">Leaf</tissue>
    </source>
</reference>
<dbReference type="EMBL" id="JAUUTY010000006">
    <property type="protein sequence ID" value="KAK1613738.1"/>
    <property type="molecule type" value="Genomic_DNA"/>
</dbReference>
<feature type="compositionally biased region" description="Low complexity" evidence="2">
    <location>
        <begin position="552"/>
        <end position="573"/>
    </location>
</feature>
<evidence type="ECO:0000256" key="2">
    <source>
        <dbReference type="SAM" id="MobiDB-lite"/>
    </source>
</evidence>
<feature type="domain" description="Transposase (putative) gypsy type" evidence="3">
    <location>
        <begin position="104"/>
        <end position="171"/>
    </location>
</feature>
<protein>
    <recommendedName>
        <fullName evidence="3">Transposase (putative) gypsy type domain-containing protein</fullName>
    </recommendedName>
</protein>
<comment type="caution">
    <text evidence="4">The sequence shown here is derived from an EMBL/GenBank/DDBJ whole genome shotgun (WGS) entry which is preliminary data.</text>
</comment>
<feature type="compositionally biased region" description="Basic residues" evidence="2">
    <location>
        <begin position="384"/>
        <end position="393"/>
    </location>
</feature>
<feature type="compositionally biased region" description="Acidic residues" evidence="2">
    <location>
        <begin position="1041"/>
        <end position="1058"/>
    </location>
</feature>
<keyword evidence="1" id="KW-0175">Coiled coil</keyword>
<dbReference type="Pfam" id="PF04195">
    <property type="entry name" value="Transposase_28"/>
    <property type="match status" value="1"/>
</dbReference>
<name>A0AAD8R6N5_LOLMU</name>